<evidence type="ECO:0000256" key="1">
    <source>
        <dbReference type="ARBA" id="ARBA00023125"/>
    </source>
</evidence>
<dbReference type="Pfam" id="PF00589">
    <property type="entry name" value="Phage_integrase"/>
    <property type="match status" value="1"/>
</dbReference>
<sequence>MTELERVVQAGERAPRTKQQYLRRVRAFVEFANGWTTQEVERWRNHLLTNGLAPKTVSSYLVAVRYASKRYAHTHDTKDFARSVENPHGISGSPDLDGKSDALTPNECRSILQSCSAAPGPMGLRDCAMFLTGLHAAFRCEELSTMELKYVREGVISVVVKGRRWHHVPIGGEALEALENWITWLKTQQVTKGRVFRSLRPSTSGNWRSGDSLTPRSVYRILREHAENMGVREFHTHRLRHTFVTMAREAGWHDWKIRQITGHGVVGGGDHHPMTDRYTHNHDALGEKFPDLS</sequence>
<keyword evidence="2" id="KW-0233">DNA recombination</keyword>
<reference evidence="4" key="1">
    <citation type="journal article" date="2015" name="Nature">
        <title>Complex archaea that bridge the gap between prokaryotes and eukaryotes.</title>
        <authorList>
            <person name="Spang A."/>
            <person name="Saw J.H."/>
            <person name="Jorgensen S.L."/>
            <person name="Zaremba-Niedzwiedzka K."/>
            <person name="Martijn J."/>
            <person name="Lind A.E."/>
            <person name="van Eijk R."/>
            <person name="Schleper C."/>
            <person name="Guy L."/>
            <person name="Ettema T.J."/>
        </authorList>
    </citation>
    <scope>NUCLEOTIDE SEQUENCE</scope>
</reference>
<dbReference type="GO" id="GO:0015074">
    <property type="term" value="P:DNA integration"/>
    <property type="evidence" value="ECO:0007669"/>
    <property type="project" value="InterPro"/>
</dbReference>
<dbReference type="PANTHER" id="PTHR30349">
    <property type="entry name" value="PHAGE INTEGRASE-RELATED"/>
    <property type="match status" value="1"/>
</dbReference>
<dbReference type="Gene3D" id="1.10.443.10">
    <property type="entry name" value="Intergrase catalytic core"/>
    <property type="match status" value="1"/>
</dbReference>
<name>A0A0F9QKX5_9ZZZZ</name>
<dbReference type="GO" id="GO:0003677">
    <property type="term" value="F:DNA binding"/>
    <property type="evidence" value="ECO:0007669"/>
    <property type="project" value="UniProtKB-KW"/>
</dbReference>
<evidence type="ECO:0000313" key="4">
    <source>
        <dbReference type="EMBL" id="KKN37657.1"/>
    </source>
</evidence>
<dbReference type="SUPFAM" id="SSF56349">
    <property type="entry name" value="DNA breaking-rejoining enzymes"/>
    <property type="match status" value="1"/>
</dbReference>
<protein>
    <recommendedName>
        <fullName evidence="3">Tyr recombinase domain-containing protein</fullName>
    </recommendedName>
</protein>
<gene>
    <name evidence="4" type="ORF">LCGC14_0761380</name>
</gene>
<accession>A0A0F9QKX5</accession>
<organism evidence="4">
    <name type="scientific">marine sediment metagenome</name>
    <dbReference type="NCBI Taxonomy" id="412755"/>
    <lineage>
        <taxon>unclassified sequences</taxon>
        <taxon>metagenomes</taxon>
        <taxon>ecological metagenomes</taxon>
    </lineage>
</organism>
<dbReference type="PANTHER" id="PTHR30349:SF41">
    <property type="entry name" value="INTEGRASE_RECOMBINASE PROTEIN MJ0367-RELATED"/>
    <property type="match status" value="1"/>
</dbReference>
<dbReference type="EMBL" id="LAZR01001880">
    <property type="protein sequence ID" value="KKN37657.1"/>
    <property type="molecule type" value="Genomic_DNA"/>
</dbReference>
<feature type="domain" description="Tyr recombinase" evidence="3">
    <location>
        <begin position="98"/>
        <end position="291"/>
    </location>
</feature>
<dbReference type="Gene3D" id="1.10.150.130">
    <property type="match status" value="1"/>
</dbReference>
<dbReference type="InterPro" id="IPR010998">
    <property type="entry name" value="Integrase_recombinase_N"/>
</dbReference>
<dbReference type="PROSITE" id="PS51898">
    <property type="entry name" value="TYR_RECOMBINASE"/>
    <property type="match status" value="1"/>
</dbReference>
<proteinExistence type="predicted"/>
<dbReference type="GO" id="GO:0006310">
    <property type="term" value="P:DNA recombination"/>
    <property type="evidence" value="ECO:0007669"/>
    <property type="project" value="UniProtKB-KW"/>
</dbReference>
<dbReference type="InterPro" id="IPR013762">
    <property type="entry name" value="Integrase-like_cat_sf"/>
</dbReference>
<evidence type="ECO:0000259" key="3">
    <source>
        <dbReference type="PROSITE" id="PS51898"/>
    </source>
</evidence>
<dbReference type="AlphaFoldDB" id="A0A0F9QKX5"/>
<keyword evidence="1" id="KW-0238">DNA-binding</keyword>
<dbReference type="InterPro" id="IPR050090">
    <property type="entry name" value="Tyrosine_recombinase_XerCD"/>
</dbReference>
<evidence type="ECO:0000256" key="2">
    <source>
        <dbReference type="ARBA" id="ARBA00023172"/>
    </source>
</evidence>
<dbReference type="InterPro" id="IPR002104">
    <property type="entry name" value="Integrase_catalytic"/>
</dbReference>
<comment type="caution">
    <text evidence="4">The sequence shown here is derived from an EMBL/GenBank/DDBJ whole genome shotgun (WGS) entry which is preliminary data.</text>
</comment>
<dbReference type="InterPro" id="IPR011010">
    <property type="entry name" value="DNA_brk_join_enz"/>
</dbReference>